<dbReference type="SUPFAM" id="SSF56801">
    <property type="entry name" value="Acetyl-CoA synthetase-like"/>
    <property type="match status" value="1"/>
</dbReference>
<dbReference type="GO" id="GO:0016787">
    <property type="term" value="F:hydrolase activity"/>
    <property type="evidence" value="ECO:0007669"/>
    <property type="project" value="InterPro"/>
</dbReference>
<proteinExistence type="predicted"/>
<dbReference type="NCBIfam" id="TIGR01733">
    <property type="entry name" value="AA-adenyl-dom"/>
    <property type="match status" value="1"/>
</dbReference>
<dbReference type="Proteomes" id="UP000660262">
    <property type="component" value="Unassembled WGS sequence"/>
</dbReference>
<dbReference type="SUPFAM" id="SSF53335">
    <property type="entry name" value="S-adenosyl-L-methionine-dependent methyltransferases"/>
    <property type="match status" value="1"/>
</dbReference>
<keyword evidence="6" id="KW-1185">Reference proteome</keyword>
<evidence type="ECO:0000313" key="6">
    <source>
        <dbReference type="Proteomes" id="UP000660262"/>
    </source>
</evidence>
<dbReference type="Gene3D" id="3.30.300.30">
    <property type="match status" value="2"/>
</dbReference>
<dbReference type="InterPro" id="IPR029058">
    <property type="entry name" value="AB_hydrolase_fold"/>
</dbReference>
<feature type="compositionally biased region" description="Basic and acidic residues" evidence="3">
    <location>
        <begin position="1308"/>
        <end position="1318"/>
    </location>
</feature>
<feature type="region of interest" description="Disordered" evidence="3">
    <location>
        <begin position="1297"/>
        <end position="1318"/>
    </location>
</feature>
<dbReference type="GO" id="GO:0043041">
    <property type="term" value="P:amino acid activation for nonribosomal peptide biosynthetic process"/>
    <property type="evidence" value="ECO:0007669"/>
    <property type="project" value="TreeGrafter"/>
</dbReference>
<evidence type="ECO:0000256" key="2">
    <source>
        <dbReference type="ARBA" id="ARBA00022553"/>
    </source>
</evidence>
<dbReference type="Gene3D" id="1.10.3020.10">
    <property type="entry name" value="alpha-amino acid ester hydrolase ( Helical cap domain)"/>
    <property type="match status" value="1"/>
</dbReference>
<sequence>MAITTILARSAPSKPVPAESSDALIFVDENGVSQPELAQTCEALNLPKRAWLFALSTGAAEESSLHAPTITLCWNATCHEPGAAARVLAHLEVLLGSVASSAAMGESDAQQPACQLRYMTKEELNTELFTWNSTAAPMDEVGTSTLVSRAATKYPNNVAASCTESDTLTYDALRSRVGTVAARLAAALNIKSDVPRPAGASATFVGIFLPRDVDVACALLAVMTTGCAYVPLDPVYPPDRIQCMLEDARCPAVLTRRKYVDKLPASDDVKVVLLDDDDSSSSSNEVFPMESPVACKPADTAYCLFTSGSTGRPKGVPITHLSLTNLLRSFERALLDELRPDGGCLVAVTTICFDISGLEMYLPLMNGCRLHVATYDEARDPALLGELLQSVNATCMQATPATWRALLQFGGDVAVNAMAKIAALCGGEALPFELAVSLRRSVNRLLNVYGPTETTIWSTFAEIPTNVAETGIPGCIGTPIANTTVYVLDKFGQPCPVGVPGELVIGGIGLSAGYLHRPDLSQGRFLHDPYNGVPDLSEGSLPAGFPPARLYRTGDVARWTSDGQLVCMGRLDHQVKIRGFRIELGECEAALAECDGVFAGVVAACKPSEEQANELVAYVIPESRASDDVLNKLEEEDDDDEEEEEDDDNDEGGADLDEVNIWGDVYDEAYATQNAVQEDPTLNYSGYDNSFTPNVVHEPPPIAEWADYTGVNCIRLRPNRCMELGAGNGMIFLRVASGVAVGGYYMSRPNESVKPACELYIASDLANVALKYVAETIAGKTEATAPFQPLESVTKFRRCGAHESFKFASKENLDVIICNGVSMYFPSARYLLRVVRQGVKTVTPGGRFFLGDVRNLLLFPHFHHSIALYVTASEEERGQAVGPVNRLAAQARRRGAREKELLVDPAIFIDAFPSRTYDPSACDAHDVARVEMTIKRGYYRTEFGLYRYDVTFYKRGDDKDGVGKAADVAGLPVNFEDFDAKRHSLAALYARLSASDAPDHVAIAEIPDARLVQEHDTVMRLQALEDGTETFEGDVRALKADVERMHDVHGAEMCALQPEDIMDVAVACGYDCQICPSLCGDPSKAGHVDVLMVKDPAVAEFAEKRRAELRASGEASEAAPWAKVAHMAAPCSWPPARFKYVSCAEASLRRDPRRSGGGSTGTTPAGQALDEATFSALASDALFQPRGTVAPIRHKGQWKKYTNKYEQERARRAAMRDEDRERMLAAGGHTDGLPEDAPRPLPKVAQRGVKDAMRKRLPDYMVPTKYVSMSEFPMTSNGKVDRKALPNPYEVYDSVGAALDDEDDGDDARDGEPPATDTERTLADFWKPMLHADHVFRQDSFFKLGGHSLLAMQLVNKVKQVYKVKQIKLSDLIENDTLHKLGAFVDMHREDGGVAASPAAEEEIAMDLPTVVELQKQPFGVSLRPRVYIPVSDGAKLASRVWLPCLQGAEEFARGQSFPTVVEVNPYRTSDGTVDLDASTYPWLAAHGVACVRVDVRGTGDSTGLLEDEYTERQVLDALDVVAWCAEQPWCSGSVGLMGVSWSGFVAMQAASHPSSRGSALKAVAAMAATHRRDRDDMHVRNGCVLGVQHTWQTWLAHILYQPPTELPDGTGAGSVAELEKAWLARCEAATPPEAKLLAALKDARTGVETTSAARGAWAQGSCDAEASLNVPAFLSGGLEAGGYADSLASLSAALEKRGVPHNVSLGPWAHQFPHISPVGPLAGYLQELLHFWRTHLGGAKCSDASNESKISEIDEMCAKAAVEPPRARVFLATAKTADQHVACGEGGMGTCTPGRWAVLANGGIGDGSWVAKHSNASSVPRVLAFGDGGVLAADASIGGAGVVIGKTSPGVASGSWASFGRCGDAPGDQASDDDMCACFDASPDETGSSGTMVVGVPVVSVRVSDSAKGYVVARLCAVRADGTSTRVAWGVADVAGGGDVEIPMSLTSFELTSGCHWRVALSRSYWPFVVASTSNDELPISAGRLTLPGCVESSHFPSDAAIYGESAVPPPSLIAPAVPSTTVGDAAAAEARRTVSVDGSLWNLVEDRGTRVYEATATHPVLSGDRTSSHWSSWSCTEEATRKNDGSDSHTATYKSSHARLGGAGTPPGCMTTELTSTLVSQPSAFKLTTHVKCIGIEGHVVFEKQFSEELSRKH</sequence>
<feature type="domain" description="Carrier" evidence="4">
    <location>
        <begin position="1313"/>
        <end position="1389"/>
    </location>
</feature>
<feature type="region of interest" description="Disordered" evidence="3">
    <location>
        <begin position="2080"/>
        <end position="2109"/>
    </location>
</feature>
<dbReference type="Gene3D" id="3.40.50.980">
    <property type="match status" value="2"/>
</dbReference>
<dbReference type="InterPro" id="IPR045851">
    <property type="entry name" value="AMP-bd_C_sf"/>
</dbReference>
<dbReference type="PANTHER" id="PTHR45527:SF1">
    <property type="entry name" value="FATTY ACID SYNTHASE"/>
    <property type="match status" value="1"/>
</dbReference>
<reference evidence="5" key="1">
    <citation type="submission" date="2020-10" db="EMBL/GenBank/DDBJ databases">
        <title>Unveiling of a novel bifunctional photoreceptor, Dualchrome1, isolated from a cosmopolitan green alga.</title>
        <authorList>
            <person name="Suzuki S."/>
            <person name="Kawachi M."/>
        </authorList>
    </citation>
    <scope>NUCLEOTIDE SEQUENCE</scope>
    <source>
        <strain evidence="5">NIES 2893</strain>
    </source>
</reference>
<dbReference type="Pfam" id="PF00550">
    <property type="entry name" value="PP-binding"/>
    <property type="match status" value="1"/>
</dbReference>
<dbReference type="Gene3D" id="3.40.50.150">
    <property type="entry name" value="Vaccinia Virus protein VP39"/>
    <property type="match status" value="1"/>
</dbReference>
<organism evidence="5 6">
    <name type="scientific">Pycnococcus provasolii</name>
    <dbReference type="NCBI Taxonomy" id="41880"/>
    <lineage>
        <taxon>Eukaryota</taxon>
        <taxon>Viridiplantae</taxon>
        <taxon>Chlorophyta</taxon>
        <taxon>Pseudoscourfieldiophyceae</taxon>
        <taxon>Pseudoscourfieldiales</taxon>
        <taxon>Pycnococcaceae</taxon>
        <taxon>Pycnococcus</taxon>
    </lineage>
</organism>
<dbReference type="Pfam" id="PF02129">
    <property type="entry name" value="Peptidase_S15"/>
    <property type="match status" value="1"/>
</dbReference>
<dbReference type="InterPro" id="IPR036736">
    <property type="entry name" value="ACP-like_sf"/>
</dbReference>
<keyword evidence="1" id="KW-0596">Phosphopantetheine</keyword>
<dbReference type="OrthoDB" id="507940at2759"/>
<evidence type="ECO:0000313" key="5">
    <source>
        <dbReference type="EMBL" id="GHP01654.1"/>
    </source>
</evidence>
<dbReference type="SUPFAM" id="SSF53474">
    <property type="entry name" value="alpha/beta-Hydrolases"/>
    <property type="match status" value="1"/>
</dbReference>
<accession>A0A830H3Q3</accession>
<dbReference type="GO" id="GO:0031177">
    <property type="term" value="F:phosphopantetheine binding"/>
    <property type="evidence" value="ECO:0007669"/>
    <property type="project" value="TreeGrafter"/>
</dbReference>
<feature type="compositionally biased region" description="Basic and acidic residues" evidence="3">
    <location>
        <begin position="2080"/>
        <end position="2089"/>
    </location>
</feature>
<dbReference type="InterPro" id="IPR006162">
    <property type="entry name" value="Ppantetheine_attach_site"/>
</dbReference>
<dbReference type="SUPFAM" id="SSF49785">
    <property type="entry name" value="Galactose-binding domain-like"/>
    <property type="match status" value="1"/>
</dbReference>
<protein>
    <recommendedName>
        <fullName evidence="4">Carrier domain-containing protein</fullName>
    </recommendedName>
</protein>
<dbReference type="InterPro" id="IPR005674">
    <property type="entry name" value="CocE/Ser_esterase"/>
</dbReference>
<dbReference type="EMBL" id="BNJQ01000001">
    <property type="protein sequence ID" value="GHP01654.1"/>
    <property type="molecule type" value="Genomic_DNA"/>
</dbReference>
<feature type="region of interest" description="Disordered" evidence="3">
    <location>
        <begin position="627"/>
        <end position="656"/>
    </location>
</feature>
<dbReference type="SUPFAM" id="SSF47336">
    <property type="entry name" value="ACP-like"/>
    <property type="match status" value="1"/>
</dbReference>
<keyword evidence="2" id="KW-0597">Phosphoprotein</keyword>
<dbReference type="PANTHER" id="PTHR45527">
    <property type="entry name" value="NONRIBOSOMAL PEPTIDE SYNTHETASE"/>
    <property type="match status" value="1"/>
</dbReference>
<dbReference type="GO" id="GO:0044550">
    <property type="term" value="P:secondary metabolite biosynthetic process"/>
    <property type="evidence" value="ECO:0007669"/>
    <property type="project" value="TreeGrafter"/>
</dbReference>
<dbReference type="Gene3D" id="2.30.38.10">
    <property type="entry name" value="Luciferase, Domain 3"/>
    <property type="match status" value="1"/>
</dbReference>
<dbReference type="InterPro" id="IPR009081">
    <property type="entry name" value="PP-bd_ACP"/>
</dbReference>
<dbReference type="InterPro" id="IPR000873">
    <property type="entry name" value="AMP-dep_synth/lig_dom"/>
</dbReference>
<dbReference type="PROSITE" id="PS00012">
    <property type="entry name" value="PHOSPHOPANTETHEINE"/>
    <property type="match status" value="1"/>
</dbReference>
<evidence type="ECO:0000256" key="1">
    <source>
        <dbReference type="ARBA" id="ARBA00022450"/>
    </source>
</evidence>
<dbReference type="Pfam" id="PF00501">
    <property type="entry name" value="AMP-binding"/>
    <property type="match status" value="1"/>
</dbReference>
<evidence type="ECO:0000259" key="4">
    <source>
        <dbReference type="PROSITE" id="PS50075"/>
    </source>
</evidence>
<comment type="caution">
    <text evidence="5">The sequence shown here is derived from an EMBL/GenBank/DDBJ whole genome shotgun (WGS) entry which is preliminary data.</text>
</comment>
<dbReference type="NCBIfam" id="TIGR00976">
    <property type="entry name" value="CocE_NonD"/>
    <property type="match status" value="1"/>
</dbReference>
<dbReference type="PROSITE" id="PS50075">
    <property type="entry name" value="CARRIER"/>
    <property type="match status" value="1"/>
</dbReference>
<dbReference type="Gene3D" id="3.40.50.1820">
    <property type="entry name" value="alpha/beta hydrolase"/>
    <property type="match status" value="1"/>
</dbReference>
<dbReference type="InterPro" id="IPR010071">
    <property type="entry name" value="AA_adenyl_dom"/>
</dbReference>
<dbReference type="InterPro" id="IPR029063">
    <property type="entry name" value="SAM-dependent_MTases_sf"/>
</dbReference>
<evidence type="ECO:0000256" key="3">
    <source>
        <dbReference type="SAM" id="MobiDB-lite"/>
    </source>
</evidence>
<gene>
    <name evidence="5" type="ORF">PPROV_000041100</name>
</gene>
<feature type="compositionally biased region" description="Acidic residues" evidence="3">
    <location>
        <begin position="634"/>
        <end position="656"/>
    </location>
</feature>
<dbReference type="Gene3D" id="1.10.1200.10">
    <property type="entry name" value="ACP-like"/>
    <property type="match status" value="1"/>
</dbReference>
<dbReference type="InterPro" id="IPR000383">
    <property type="entry name" value="Xaa-Pro-like_dom"/>
</dbReference>
<dbReference type="GO" id="GO:0005737">
    <property type="term" value="C:cytoplasm"/>
    <property type="evidence" value="ECO:0007669"/>
    <property type="project" value="TreeGrafter"/>
</dbReference>
<dbReference type="InterPro" id="IPR008979">
    <property type="entry name" value="Galactose-bd-like_sf"/>
</dbReference>
<name>A0A830H3Q3_9CHLO</name>